<keyword evidence="3 6" id="KW-0812">Transmembrane</keyword>
<evidence type="ECO:0000256" key="2">
    <source>
        <dbReference type="ARBA" id="ARBA00007375"/>
    </source>
</evidence>
<feature type="transmembrane region" description="Helical" evidence="6">
    <location>
        <begin position="112"/>
        <end position="134"/>
    </location>
</feature>
<accession>A0A1T5P5I0</accession>
<feature type="transmembrane region" description="Helical" evidence="6">
    <location>
        <begin position="81"/>
        <end position="100"/>
    </location>
</feature>
<feature type="transmembrane region" description="Helical" evidence="6">
    <location>
        <begin position="7"/>
        <end position="24"/>
    </location>
</feature>
<feature type="transmembrane region" description="Helical" evidence="6">
    <location>
        <begin position="197"/>
        <end position="218"/>
    </location>
</feature>
<feature type="transmembrane region" description="Helical" evidence="6">
    <location>
        <begin position="167"/>
        <end position="185"/>
    </location>
</feature>
<evidence type="ECO:0000256" key="6">
    <source>
        <dbReference type="SAM" id="Phobius"/>
    </source>
</evidence>
<dbReference type="InterPro" id="IPR012506">
    <property type="entry name" value="TMEM86B-like"/>
</dbReference>
<dbReference type="PANTHER" id="PTHR31885">
    <property type="entry name" value="GH04784P"/>
    <property type="match status" value="1"/>
</dbReference>
<comment type="subcellular location">
    <subcellularLocation>
        <location evidence="1">Membrane</location>
        <topology evidence="1">Multi-pass membrane protein</topology>
    </subcellularLocation>
</comment>
<proteinExistence type="inferred from homology"/>
<keyword evidence="5 6" id="KW-0472">Membrane</keyword>
<evidence type="ECO:0000313" key="8">
    <source>
        <dbReference type="Proteomes" id="UP000190166"/>
    </source>
</evidence>
<comment type="similarity">
    <text evidence="2">Belongs to the TMEM86 family.</text>
</comment>
<protein>
    <submittedName>
        <fullName evidence="7">Uncharacterized membrane protein YhhN</fullName>
    </submittedName>
</protein>
<organism evidence="7 8">
    <name type="scientific">Chitinophaga ginsengisegetis</name>
    <dbReference type="NCBI Taxonomy" id="393003"/>
    <lineage>
        <taxon>Bacteria</taxon>
        <taxon>Pseudomonadati</taxon>
        <taxon>Bacteroidota</taxon>
        <taxon>Chitinophagia</taxon>
        <taxon>Chitinophagales</taxon>
        <taxon>Chitinophagaceae</taxon>
        <taxon>Chitinophaga</taxon>
    </lineage>
</organism>
<evidence type="ECO:0000256" key="5">
    <source>
        <dbReference type="ARBA" id="ARBA00023136"/>
    </source>
</evidence>
<dbReference type="Pfam" id="PF07947">
    <property type="entry name" value="YhhN"/>
    <property type="match status" value="1"/>
</dbReference>
<evidence type="ECO:0000256" key="4">
    <source>
        <dbReference type="ARBA" id="ARBA00022989"/>
    </source>
</evidence>
<dbReference type="GO" id="GO:0016020">
    <property type="term" value="C:membrane"/>
    <property type="evidence" value="ECO:0007669"/>
    <property type="project" value="UniProtKB-SubCell"/>
</dbReference>
<keyword evidence="8" id="KW-1185">Reference proteome</keyword>
<reference evidence="7 8" key="1">
    <citation type="submission" date="2017-02" db="EMBL/GenBank/DDBJ databases">
        <authorList>
            <person name="Peterson S.W."/>
        </authorList>
    </citation>
    <scope>NUCLEOTIDE SEQUENCE [LARGE SCALE GENOMIC DNA]</scope>
    <source>
        <strain evidence="7 8">DSM 18108</strain>
    </source>
</reference>
<feature type="transmembrane region" description="Helical" evidence="6">
    <location>
        <begin position="30"/>
        <end position="46"/>
    </location>
</feature>
<keyword evidence="4 6" id="KW-1133">Transmembrane helix</keyword>
<name>A0A1T5P5I0_9BACT</name>
<dbReference type="STRING" id="393003.SAMN05660461_3991"/>
<gene>
    <name evidence="7" type="ORF">SAMN05660461_3991</name>
</gene>
<feature type="transmembrane region" description="Helical" evidence="6">
    <location>
        <begin position="58"/>
        <end position="75"/>
    </location>
</feature>
<dbReference type="RefSeq" id="WP_079471270.1">
    <property type="nucleotide sequence ID" value="NZ_FUZZ01000003.1"/>
</dbReference>
<dbReference type="GO" id="GO:0016787">
    <property type="term" value="F:hydrolase activity"/>
    <property type="evidence" value="ECO:0007669"/>
    <property type="project" value="TreeGrafter"/>
</dbReference>
<dbReference type="Proteomes" id="UP000190166">
    <property type="component" value="Unassembled WGS sequence"/>
</dbReference>
<evidence type="ECO:0000256" key="1">
    <source>
        <dbReference type="ARBA" id="ARBA00004141"/>
    </source>
</evidence>
<dbReference type="PANTHER" id="PTHR31885:SF6">
    <property type="entry name" value="GH04784P"/>
    <property type="match status" value="1"/>
</dbReference>
<evidence type="ECO:0000256" key="3">
    <source>
        <dbReference type="ARBA" id="ARBA00022692"/>
    </source>
</evidence>
<dbReference type="EMBL" id="FUZZ01000003">
    <property type="protein sequence ID" value="SKD08040.1"/>
    <property type="molecule type" value="Genomic_DNA"/>
</dbReference>
<evidence type="ECO:0000313" key="7">
    <source>
        <dbReference type="EMBL" id="SKD08040.1"/>
    </source>
</evidence>
<sequence length="224" mass="25857">MFRPKHLVIYFLVLLADILLIAFGREEYRYATKPLLMILLAVYVLYTNVKMPRSFRIFLLLALFFSSLGDDLLLFENLFLPGLGSFFIAQVMYCVFFLKIRYSNLPVPLCRYPYIFLNAVVIILFILFLLPYLGSLAVPVIAYSITLFFLVQCVLHAFHFRRQPTGWYSLAGAILFVISDAMIAVGKFYHPFPGGNILVMLTYGFAQWGLVYGSTEYFRVKISR</sequence>
<dbReference type="AlphaFoldDB" id="A0A1T5P5I0"/>
<feature type="transmembrane region" description="Helical" evidence="6">
    <location>
        <begin position="140"/>
        <end position="160"/>
    </location>
</feature>